<reference evidence="2 3" key="1">
    <citation type="journal article" date="2011" name="Plasmid">
        <title>Streptomyces turgidiscabies Car8 contains a modular pathogenicity island that shares virulence genes with other actinobacterial plant pathogens.</title>
        <authorList>
            <person name="Huguet-Tapia J.C."/>
            <person name="Badger J.H."/>
            <person name="Loria R."/>
            <person name="Pettis G.S."/>
        </authorList>
    </citation>
    <scope>NUCLEOTIDE SEQUENCE [LARGE SCALE GENOMIC DNA]</scope>
    <source>
        <strain evidence="2 3">Car8</strain>
    </source>
</reference>
<accession>L7F611</accession>
<feature type="compositionally biased region" description="Gly residues" evidence="1">
    <location>
        <begin position="8"/>
        <end position="38"/>
    </location>
</feature>
<dbReference type="AlphaFoldDB" id="L7F611"/>
<organism evidence="2 3">
    <name type="scientific">Streptomyces turgidiscabies (strain Car8)</name>
    <dbReference type="NCBI Taxonomy" id="698760"/>
    <lineage>
        <taxon>Bacteria</taxon>
        <taxon>Bacillati</taxon>
        <taxon>Actinomycetota</taxon>
        <taxon>Actinomycetes</taxon>
        <taxon>Kitasatosporales</taxon>
        <taxon>Streptomycetaceae</taxon>
        <taxon>Streptomyces</taxon>
    </lineage>
</organism>
<proteinExistence type="predicted"/>
<sequence>MSVRVTRHGGGLPRGGGRPDLVPYGGGVGEGDAGEFGS</sequence>
<gene>
    <name evidence="2" type="ORF">STRTUCAR8_01048</name>
</gene>
<evidence type="ECO:0000256" key="1">
    <source>
        <dbReference type="SAM" id="MobiDB-lite"/>
    </source>
</evidence>
<protein>
    <submittedName>
        <fullName evidence="2">Uncharacterized protein</fullName>
    </submittedName>
</protein>
<feature type="region of interest" description="Disordered" evidence="1">
    <location>
        <begin position="1"/>
        <end position="38"/>
    </location>
</feature>
<dbReference type="Proteomes" id="UP000010931">
    <property type="component" value="Unassembled WGS sequence"/>
</dbReference>
<keyword evidence="3" id="KW-1185">Reference proteome</keyword>
<name>L7F611_STRT8</name>
<dbReference type="EMBL" id="AEJB01000343">
    <property type="protein sequence ID" value="ELP66554.1"/>
    <property type="molecule type" value="Genomic_DNA"/>
</dbReference>
<evidence type="ECO:0000313" key="2">
    <source>
        <dbReference type="EMBL" id="ELP66554.1"/>
    </source>
</evidence>
<comment type="caution">
    <text evidence="2">The sequence shown here is derived from an EMBL/GenBank/DDBJ whole genome shotgun (WGS) entry which is preliminary data.</text>
</comment>
<evidence type="ECO:0000313" key="3">
    <source>
        <dbReference type="Proteomes" id="UP000010931"/>
    </source>
</evidence>